<organism evidence="1 2">
    <name type="scientific">Penicillium salamii</name>
    <dbReference type="NCBI Taxonomy" id="1612424"/>
    <lineage>
        <taxon>Eukaryota</taxon>
        <taxon>Fungi</taxon>
        <taxon>Dikarya</taxon>
        <taxon>Ascomycota</taxon>
        <taxon>Pezizomycotina</taxon>
        <taxon>Eurotiomycetes</taxon>
        <taxon>Eurotiomycetidae</taxon>
        <taxon>Eurotiales</taxon>
        <taxon>Aspergillaceae</taxon>
        <taxon>Penicillium</taxon>
    </lineage>
</organism>
<dbReference type="Proteomes" id="UP001152649">
    <property type="component" value="Unassembled WGS sequence"/>
</dbReference>
<reference evidence="1" key="1">
    <citation type="submission" date="2021-07" db="EMBL/GenBank/DDBJ databases">
        <authorList>
            <person name="Branca A.L. A."/>
        </authorList>
    </citation>
    <scope>NUCLEOTIDE SEQUENCE</scope>
</reference>
<dbReference type="AlphaFoldDB" id="A0A9W4N391"/>
<sequence>MIDYLYSLDYQIKDCLADSDQDSPEKASIFRDFEGATTVTKSVRKLEYLIRSPLISHSIPSYFSFDPLLFHILMYSLADRMFIEGLKALSKVKVERGLVQRLDANKFQSVIIEIDNSTPASDGGLRDLAVKITLDHLTQLRPGDETTHMAFPNSLVELVPQFSSDLFVSVMDKTVFGWNQHGLCREN</sequence>
<dbReference type="EMBL" id="CAJVPG010000042">
    <property type="protein sequence ID" value="CAG8270585.1"/>
    <property type="molecule type" value="Genomic_DNA"/>
</dbReference>
<dbReference type="PANTHER" id="PTHR47843:SF5">
    <property type="entry name" value="BTB_POZ DOMAIN PROTEIN"/>
    <property type="match status" value="1"/>
</dbReference>
<keyword evidence="2" id="KW-1185">Reference proteome</keyword>
<dbReference type="OrthoDB" id="2406834at2759"/>
<proteinExistence type="predicted"/>
<gene>
    <name evidence="1" type="ORF">PSALAMII_LOCUS1174</name>
</gene>
<protein>
    <submittedName>
        <fullName evidence="1">Uncharacterized protein</fullName>
    </submittedName>
</protein>
<name>A0A9W4N391_9EURO</name>
<evidence type="ECO:0000313" key="1">
    <source>
        <dbReference type="EMBL" id="CAG8270585.1"/>
    </source>
</evidence>
<accession>A0A9W4N391</accession>
<comment type="caution">
    <text evidence="1">The sequence shown here is derived from an EMBL/GenBank/DDBJ whole genome shotgun (WGS) entry which is preliminary data.</text>
</comment>
<dbReference type="PANTHER" id="PTHR47843">
    <property type="entry name" value="BTB DOMAIN-CONTAINING PROTEIN-RELATED"/>
    <property type="match status" value="1"/>
</dbReference>
<evidence type="ECO:0000313" key="2">
    <source>
        <dbReference type="Proteomes" id="UP001152649"/>
    </source>
</evidence>